<proteinExistence type="predicted"/>
<sequence>MQKLMPIAVTDIATNIARQPAFMTIVLNQHKYSTARKKTPFILKALNEGAAAHGRLTIAPNRLTLADEYGVTFQTLLPVPTAITGVRLGLYRAKVHQLGPGARHHAHYRLMLTLATPSATYRLLNTDLSVIPALVAWAQEFSLALEDPLNLAAQTWDWRQLTVPQFEQLTRGTAYFAWNQTIGAPLGTAQRV</sequence>
<evidence type="ECO:0000313" key="1">
    <source>
        <dbReference type="EMBL" id="MFB9770008.1"/>
    </source>
</evidence>
<keyword evidence="2" id="KW-1185">Reference proteome</keyword>
<dbReference type="Proteomes" id="UP001589691">
    <property type="component" value="Unassembled WGS sequence"/>
</dbReference>
<reference evidence="1 2" key="1">
    <citation type="submission" date="2024-09" db="EMBL/GenBank/DDBJ databases">
        <authorList>
            <person name="Sun Q."/>
            <person name="Mori K."/>
        </authorList>
    </citation>
    <scope>NUCLEOTIDE SEQUENCE [LARGE SCALE GENOMIC DNA]</scope>
    <source>
        <strain evidence="1 2">TBRC 4576</strain>
    </source>
</reference>
<dbReference type="EMBL" id="JBHLZY010000022">
    <property type="protein sequence ID" value="MFB9770008.1"/>
    <property type="molecule type" value="Genomic_DNA"/>
</dbReference>
<accession>A0ABV5WWF4</accession>
<evidence type="ECO:0000313" key="2">
    <source>
        <dbReference type="Proteomes" id="UP001589691"/>
    </source>
</evidence>
<name>A0ABV5WWF4_9LACO</name>
<protein>
    <submittedName>
        <fullName evidence="1">Uncharacterized protein</fullName>
    </submittedName>
</protein>
<gene>
    <name evidence="1" type="ORF">ACFFLI_09065</name>
</gene>
<comment type="caution">
    <text evidence="1">The sequence shown here is derived from an EMBL/GenBank/DDBJ whole genome shotgun (WGS) entry which is preliminary data.</text>
</comment>
<organism evidence="1 2">
    <name type="scientific">Lactiplantibacillus modestisalitolerans</name>
    <dbReference type="NCBI Taxonomy" id="1457219"/>
    <lineage>
        <taxon>Bacteria</taxon>
        <taxon>Bacillati</taxon>
        <taxon>Bacillota</taxon>
        <taxon>Bacilli</taxon>
        <taxon>Lactobacillales</taxon>
        <taxon>Lactobacillaceae</taxon>
        <taxon>Lactiplantibacillus</taxon>
    </lineage>
</organism>
<dbReference type="RefSeq" id="WP_137641703.1">
    <property type="nucleotide sequence ID" value="NZ_BJEA01000002.1"/>
</dbReference>